<dbReference type="EMBL" id="CASHSV030000024">
    <property type="protein sequence ID" value="CAJ2639432.1"/>
    <property type="molecule type" value="Genomic_DNA"/>
</dbReference>
<name>A0ACB0J6W9_TRIPR</name>
<proteinExistence type="predicted"/>
<comment type="caution">
    <text evidence="1">The sequence shown here is derived from an EMBL/GenBank/DDBJ whole genome shotgun (WGS) entry which is preliminary data.</text>
</comment>
<reference evidence="1" key="1">
    <citation type="submission" date="2023-10" db="EMBL/GenBank/DDBJ databases">
        <authorList>
            <person name="Rodriguez Cubillos JULIANA M."/>
            <person name="De Vega J."/>
        </authorList>
    </citation>
    <scope>NUCLEOTIDE SEQUENCE</scope>
</reference>
<protein>
    <submittedName>
        <fullName evidence="1">Uncharacterized protein</fullName>
    </submittedName>
</protein>
<accession>A0ACB0J6W9</accession>
<sequence length="794" mass="88739">MNFGETFFTSINQVPNPYNLSHYQTYNVCIEQPQMLISEGIWANHTTLPVKSAFTMLEIQIITIVLVTQCIHFFLKRFGFSYFISQVMTGFLLGPSIPTGPLEKYKKMLFPFGGPDILNTISCYGYIFFLFLNAVKMDLTLITKTGKKAWVIALLSFIGTSVISIIFFVFTHNIWLSLIGEEETFGLPLVFMAHSGCSFAVIASFLSDLGILNSELGRLALSSAFLIDISKNVLAGIGTAIVGAIEGGLLMAVKNLFQFFFFLVGIPLIGRPIMMLMVKNTPEGKPINKIYIHFIVFALFMLGILAGEFNQPFFAGAIVLGLAVPEGPPLGSELVNQFDLFSTWILTPIFVTCCVMKVNLTMCGPPILIVVIFGFIILVHTIKLFQCFIVCKYCNMPSSDGLCLALILSCKGVIDTCSFVLIYDGIRRSQKAIGAMVISTLILATISRAGVKLLYDPSRKYAGYQKRNIMNLKQNTELRLVAVVHRAIHMVHIKDFLNLCSPAPDNALVADVLYLMELIGRTTPIFISHRLQQRKRSTQNYSIELVVTFDLFERDHAGSATANTYTAISPTTSMPEDVCYLALDKNAAIIILPFHIRWLKNGSIESEDNSVRSLNLKVLERAPCSVGILVDRGSTTNISQVYKVAMIFLGGPDDREAFCLAKRFSKNLDNTLFVYRLLSCEHNSTGWEEMIDDEELREVRGAYVRHENVKYEQKTIEDASQTTSFIKEIANKFDFIIVGRRNELKSPQTFGLENWTEYPELGVIGDLLASRDMECKASILVVQQQQVNKSITSK</sequence>
<keyword evidence="2" id="KW-1185">Reference proteome</keyword>
<gene>
    <name evidence="1" type="ORF">MILVUS5_LOCUS9455</name>
</gene>
<organism evidence="1 2">
    <name type="scientific">Trifolium pratense</name>
    <name type="common">Red clover</name>
    <dbReference type="NCBI Taxonomy" id="57577"/>
    <lineage>
        <taxon>Eukaryota</taxon>
        <taxon>Viridiplantae</taxon>
        <taxon>Streptophyta</taxon>
        <taxon>Embryophyta</taxon>
        <taxon>Tracheophyta</taxon>
        <taxon>Spermatophyta</taxon>
        <taxon>Magnoliopsida</taxon>
        <taxon>eudicotyledons</taxon>
        <taxon>Gunneridae</taxon>
        <taxon>Pentapetalae</taxon>
        <taxon>rosids</taxon>
        <taxon>fabids</taxon>
        <taxon>Fabales</taxon>
        <taxon>Fabaceae</taxon>
        <taxon>Papilionoideae</taxon>
        <taxon>50 kb inversion clade</taxon>
        <taxon>NPAAA clade</taxon>
        <taxon>Hologalegina</taxon>
        <taxon>IRL clade</taxon>
        <taxon>Trifolieae</taxon>
        <taxon>Trifolium</taxon>
    </lineage>
</organism>
<dbReference type="Proteomes" id="UP001177021">
    <property type="component" value="Unassembled WGS sequence"/>
</dbReference>
<evidence type="ECO:0000313" key="1">
    <source>
        <dbReference type="EMBL" id="CAJ2639432.1"/>
    </source>
</evidence>
<evidence type="ECO:0000313" key="2">
    <source>
        <dbReference type="Proteomes" id="UP001177021"/>
    </source>
</evidence>